<name>A0A0J8VSV3_9ENTR</name>
<dbReference type="PATRIC" id="fig|1656095.3.peg.220"/>
<keyword evidence="2" id="KW-1185">Reference proteome</keyword>
<dbReference type="Proteomes" id="UP000037315">
    <property type="component" value="Unassembled WGS sequence"/>
</dbReference>
<sequence length="73" mass="8226">MKTQTTLPTASTYREACELLRSGYVKKVRLGWDIGSDEFFRIASDWCDAGAKIKREEGVFVISVKGFPIPRQA</sequence>
<evidence type="ECO:0000313" key="1">
    <source>
        <dbReference type="EMBL" id="KMV36246.1"/>
    </source>
</evidence>
<dbReference type="RefSeq" id="WP_024557414.1">
    <property type="nucleotide sequence ID" value="NZ_LFEJ01000003.1"/>
</dbReference>
<organism evidence="1 2">
    <name type="scientific">Franconibacter pulveris</name>
    <dbReference type="NCBI Taxonomy" id="435910"/>
    <lineage>
        <taxon>Bacteria</taxon>
        <taxon>Pseudomonadati</taxon>
        <taxon>Pseudomonadota</taxon>
        <taxon>Gammaproteobacteria</taxon>
        <taxon>Enterobacterales</taxon>
        <taxon>Enterobacteriaceae</taxon>
        <taxon>Franconibacter</taxon>
    </lineage>
</organism>
<dbReference type="AlphaFoldDB" id="A0A0J8VSV3"/>
<accession>A0A0J8VSV3</accession>
<protein>
    <submittedName>
        <fullName evidence="1">Uncharacterized protein</fullName>
    </submittedName>
</protein>
<reference evidence="1 2" key="1">
    <citation type="submission" date="2015-06" db="EMBL/GenBank/DDBJ databases">
        <title>Genome sequencing of Cronobacter sp. strain DJ34 isolated from petroleum contaminated sludge of Duliajan Oil Fields, Assam, India.</title>
        <authorList>
            <person name="Pal S."/>
            <person name="Banerjee T.D."/>
            <person name="Roy A."/>
            <person name="Sar P."/>
            <person name="Kazy S.K."/>
        </authorList>
    </citation>
    <scope>NUCLEOTIDE SEQUENCE [LARGE SCALE GENOMIC DNA]</scope>
    <source>
        <strain evidence="1 2">DJ34</strain>
    </source>
</reference>
<gene>
    <name evidence="1" type="ORF">ACH50_02225</name>
</gene>
<evidence type="ECO:0000313" key="2">
    <source>
        <dbReference type="Proteomes" id="UP000037315"/>
    </source>
</evidence>
<proteinExistence type="predicted"/>
<dbReference type="EMBL" id="LFEJ01000003">
    <property type="protein sequence ID" value="KMV36246.1"/>
    <property type="molecule type" value="Genomic_DNA"/>
</dbReference>
<comment type="caution">
    <text evidence="1">The sequence shown here is derived from an EMBL/GenBank/DDBJ whole genome shotgun (WGS) entry which is preliminary data.</text>
</comment>
<dbReference type="STRING" id="1121863.GCA_000621185_00589"/>
<dbReference type="OrthoDB" id="6520322at2"/>